<protein>
    <submittedName>
        <fullName evidence="4">Peptidase M23</fullName>
    </submittedName>
</protein>
<dbReference type="InterPro" id="IPR050570">
    <property type="entry name" value="Cell_wall_metabolism_enzyme"/>
</dbReference>
<dbReference type="GO" id="GO:0004222">
    <property type="term" value="F:metalloendopeptidase activity"/>
    <property type="evidence" value="ECO:0007669"/>
    <property type="project" value="TreeGrafter"/>
</dbReference>
<proteinExistence type="predicted"/>
<dbReference type="PANTHER" id="PTHR21666">
    <property type="entry name" value="PEPTIDASE-RELATED"/>
    <property type="match status" value="1"/>
</dbReference>
<evidence type="ECO:0000256" key="2">
    <source>
        <dbReference type="SAM" id="SignalP"/>
    </source>
</evidence>
<dbReference type="InterPro" id="IPR011055">
    <property type="entry name" value="Dup_hybrid_motif"/>
</dbReference>
<feature type="coiled-coil region" evidence="1">
    <location>
        <begin position="32"/>
        <end position="115"/>
    </location>
</feature>
<dbReference type="CDD" id="cd12797">
    <property type="entry name" value="M23_peptidase"/>
    <property type="match status" value="1"/>
</dbReference>
<organism evidence="4 5">
    <name type="scientific">Pseudazoarcus pumilus</name>
    <dbReference type="NCBI Taxonomy" id="2067960"/>
    <lineage>
        <taxon>Bacteria</taxon>
        <taxon>Pseudomonadati</taxon>
        <taxon>Pseudomonadota</taxon>
        <taxon>Betaproteobacteria</taxon>
        <taxon>Rhodocyclales</taxon>
        <taxon>Zoogloeaceae</taxon>
        <taxon>Pseudazoarcus</taxon>
    </lineage>
</organism>
<evidence type="ECO:0000313" key="5">
    <source>
        <dbReference type="Proteomes" id="UP000242205"/>
    </source>
</evidence>
<evidence type="ECO:0000256" key="1">
    <source>
        <dbReference type="SAM" id="Coils"/>
    </source>
</evidence>
<gene>
    <name evidence="4" type="ORF">C0099_04330</name>
</gene>
<sequence length="410" mass="45216">MSALGRSLFLTAMLLLGAALSAPAAFAQADPVERRRADLDEVQRRIQELESAIAATQSEHAAASRGLAEAEAAVSAARRKLRDVLARRKAAEEKLAEHEAERERVGARIESRREELAALLRRHYMQGGSDVAPFLSGRDPNQIARDAHYLEHLGRARMELIAALRRDLAEQERLIVEARAQRERIAALEAEQRREQRALEKVLALRAKTAAELSGRLHGQERAIEALRENEQQLARVVELMVRRNEQARRAPAPPTPASPPVTRIDTGPLAESTPAGTPFAKLRGRLGFPVRGELAGRFGAPRPDGGTRWRGLFIRANAGEQVRAVAAGEVVFSEWMRGYGNLVIVDHGNEYMSIYANNDALLRVVGERVAGGTPIASVGASGGAWESGLYFEIRHRGEPVDPLRWIRRR</sequence>
<keyword evidence="5" id="KW-1185">Reference proteome</keyword>
<dbReference type="OrthoDB" id="9784703at2"/>
<dbReference type="PANTHER" id="PTHR21666:SF270">
    <property type="entry name" value="MUREIN HYDROLASE ACTIVATOR ENVC"/>
    <property type="match status" value="1"/>
</dbReference>
<dbReference type="FunFam" id="2.70.70.10:FF:000003">
    <property type="entry name" value="Murein hydrolase activator EnvC"/>
    <property type="match status" value="1"/>
</dbReference>
<feature type="chain" id="PRO_5014316457" evidence="2">
    <location>
        <begin position="28"/>
        <end position="410"/>
    </location>
</feature>
<feature type="coiled-coil region" evidence="1">
    <location>
        <begin position="161"/>
        <end position="237"/>
    </location>
</feature>
<dbReference type="KEGG" id="atw:C0099_04330"/>
<dbReference type="InterPro" id="IPR016047">
    <property type="entry name" value="M23ase_b-sheet_dom"/>
</dbReference>
<dbReference type="SUPFAM" id="SSF51261">
    <property type="entry name" value="Duplicated hybrid motif"/>
    <property type="match status" value="1"/>
</dbReference>
<keyword evidence="2" id="KW-0732">Signal</keyword>
<dbReference type="Proteomes" id="UP000242205">
    <property type="component" value="Chromosome"/>
</dbReference>
<dbReference type="EMBL" id="CP025682">
    <property type="protein sequence ID" value="AUN94235.1"/>
    <property type="molecule type" value="Genomic_DNA"/>
</dbReference>
<evidence type="ECO:0000259" key="3">
    <source>
        <dbReference type="Pfam" id="PF01551"/>
    </source>
</evidence>
<feature type="domain" description="M23ase beta-sheet core" evidence="3">
    <location>
        <begin position="309"/>
        <end position="403"/>
    </location>
</feature>
<dbReference type="RefSeq" id="WP_102246306.1">
    <property type="nucleotide sequence ID" value="NZ_CP025682.1"/>
</dbReference>
<dbReference type="Gene3D" id="2.70.70.10">
    <property type="entry name" value="Glucose Permease (Domain IIA)"/>
    <property type="match status" value="1"/>
</dbReference>
<dbReference type="Pfam" id="PF01551">
    <property type="entry name" value="Peptidase_M23"/>
    <property type="match status" value="1"/>
</dbReference>
<reference evidence="4 5" key="1">
    <citation type="submission" date="2018-01" db="EMBL/GenBank/DDBJ databases">
        <authorList>
            <person name="Fu G.-Y."/>
        </authorList>
    </citation>
    <scope>NUCLEOTIDE SEQUENCE [LARGE SCALE GENOMIC DNA]</scope>
    <source>
        <strain evidence="4 5">SY39</strain>
    </source>
</reference>
<dbReference type="Gene3D" id="6.10.250.3150">
    <property type="match status" value="1"/>
</dbReference>
<keyword evidence="1" id="KW-0175">Coiled coil</keyword>
<dbReference type="AlphaFoldDB" id="A0A2I6S4P7"/>
<evidence type="ECO:0000313" key="4">
    <source>
        <dbReference type="EMBL" id="AUN94235.1"/>
    </source>
</evidence>
<feature type="signal peptide" evidence="2">
    <location>
        <begin position="1"/>
        <end position="27"/>
    </location>
</feature>
<accession>A0A2I6S4P7</accession>
<name>A0A2I6S4P7_9RHOO</name>